<dbReference type="PROSITE" id="PS50011">
    <property type="entry name" value="PROTEIN_KINASE_DOM"/>
    <property type="match status" value="1"/>
</dbReference>
<gene>
    <name evidence="3" type="ORF">PFISCL1PPCAC_16237</name>
</gene>
<comment type="caution">
    <text evidence="3">The sequence shown here is derived from an EMBL/GenBank/DDBJ whole genome shotgun (WGS) entry which is preliminary data.</text>
</comment>
<reference evidence="3" key="1">
    <citation type="submission" date="2023-10" db="EMBL/GenBank/DDBJ databases">
        <title>Genome assembly of Pristionchus species.</title>
        <authorList>
            <person name="Yoshida K."/>
            <person name="Sommer R.J."/>
        </authorList>
    </citation>
    <scope>NUCLEOTIDE SEQUENCE</scope>
    <source>
        <strain evidence="3">RS5133</strain>
    </source>
</reference>
<dbReference type="Gene3D" id="1.10.510.10">
    <property type="entry name" value="Transferase(Phosphotransferase) domain 1"/>
    <property type="match status" value="1"/>
</dbReference>
<feature type="binding site" evidence="1">
    <location>
        <position position="33"/>
    </location>
    <ligand>
        <name>ATP</name>
        <dbReference type="ChEBI" id="CHEBI:30616"/>
    </ligand>
</feature>
<evidence type="ECO:0000256" key="1">
    <source>
        <dbReference type="PROSITE-ProRule" id="PRU10141"/>
    </source>
</evidence>
<dbReference type="Proteomes" id="UP001432322">
    <property type="component" value="Unassembled WGS sequence"/>
</dbReference>
<dbReference type="InterPro" id="IPR000719">
    <property type="entry name" value="Prot_kinase_dom"/>
</dbReference>
<dbReference type="SUPFAM" id="SSF56112">
    <property type="entry name" value="Protein kinase-like (PK-like)"/>
    <property type="match status" value="1"/>
</dbReference>
<dbReference type="EMBL" id="BTSY01000004">
    <property type="protein sequence ID" value="GMT24940.1"/>
    <property type="molecule type" value="Genomic_DNA"/>
</dbReference>
<sequence length="225" mass="25971">HVNYQIQDKLGSGAFGAVYKVYCIEDEKDFAMKCEPVDIKRPSLRREYRSMRAARLSGSPYFTDYGDRGRDPDRFMFLTMELVGENLFSIVHKQPSHCFTTNTACRVAEQTLAAIRDLHAVSFLHRDIKPPNFAIGRKEDGRDNIIYLLDFGMCKTFRSREGKLKHNRKAPFRGTQRYASCGALLGEEQSRKDDIESWFYMTVEFTMGYVPWNSKVGNSTHPVNR</sequence>
<dbReference type="GO" id="GO:0004672">
    <property type="term" value="F:protein kinase activity"/>
    <property type="evidence" value="ECO:0007669"/>
    <property type="project" value="InterPro"/>
</dbReference>
<dbReference type="PROSITE" id="PS00107">
    <property type="entry name" value="PROTEIN_KINASE_ATP"/>
    <property type="match status" value="1"/>
</dbReference>
<evidence type="ECO:0000313" key="3">
    <source>
        <dbReference type="EMBL" id="GMT24940.1"/>
    </source>
</evidence>
<dbReference type="GO" id="GO:0005524">
    <property type="term" value="F:ATP binding"/>
    <property type="evidence" value="ECO:0007669"/>
    <property type="project" value="UniProtKB-UniRule"/>
</dbReference>
<name>A0AAV5W2L9_9BILA</name>
<dbReference type="Pfam" id="PF00069">
    <property type="entry name" value="Pkinase"/>
    <property type="match status" value="1"/>
</dbReference>
<feature type="domain" description="Protein kinase" evidence="2">
    <location>
        <begin position="4"/>
        <end position="225"/>
    </location>
</feature>
<keyword evidence="1" id="KW-0547">Nucleotide-binding</keyword>
<dbReference type="InterPro" id="IPR017441">
    <property type="entry name" value="Protein_kinase_ATP_BS"/>
</dbReference>
<dbReference type="SMART" id="SM00220">
    <property type="entry name" value="S_TKc"/>
    <property type="match status" value="1"/>
</dbReference>
<dbReference type="InterPro" id="IPR011009">
    <property type="entry name" value="Kinase-like_dom_sf"/>
</dbReference>
<evidence type="ECO:0000259" key="2">
    <source>
        <dbReference type="PROSITE" id="PS50011"/>
    </source>
</evidence>
<organism evidence="3 4">
    <name type="scientific">Pristionchus fissidentatus</name>
    <dbReference type="NCBI Taxonomy" id="1538716"/>
    <lineage>
        <taxon>Eukaryota</taxon>
        <taxon>Metazoa</taxon>
        <taxon>Ecdysozoa</taxon>
        <taxon>Nematoda</taxon>
        <taxon>Chromadorea</taxon>
        <taxon>Rhabditida</taxon>
        <taxon>Rhabditina</taxon>
        <taxon>Diplogasteromorpha</taxon>
        <taxon>Diplogasteroidea</taxon>
        <taxon>Neodiplogasteridae</taxon>
        <taxon>Pristionchus</taxon>
    </lineage>
</organism>
<protein>
    <recommendedName>
        <fullName evidence="2">Protein kinase domain-containing protein</fullName>
    </recommendedName>
</protein>
<proteinExistence type="predicted"/>
<keyword evidence="1" id="KW-0067">ATP-binding</keyword>
<dbReference type="PANTHER" id="PTHR11909">
    <property type="entry name" value="CASEIN KINASE-RELATED"/>
    <property type="match status" value="1"/>
</dbReference>
<dbReference type="AlphaFoldDB" id="A0AAV5W2L9"/>
<dbReference type="InterPro" id="IPR050235">
    <property type="entry name" value="CK1_Ser-Thr_kinase"/>
</dbReference>
<keyword evidence="4" id="KW-1185">Reference proteome</keyword>
<feature type="non-terminal residue" evidence="3">
    <location>
        <position position="1"/>
    </location>
</feature>
<accession>A0AAV5W2L9</accession>
<evidence type="ECO:0000313" key="4">
    <source>
        <dbReference type="Proteomes" id="UP001432322"/>
    </source>
</evidence>